<keyword evidence="1" id="KW-0732">Signal</keyword>
<evidence type="ECO:0000256" key="1">
    <source>
        <dbReference type="SAM" id="SignalP"/>
    </source>
</evidence>
<dbReference type="AlphaFoldDB" id="A0A7M3MKX0"/>
<feature type="chain" id="PRO_5029877810" description="ABC transporter substrate-binding protein" evidence="1">
    <location>
        <begin position="23"/>
        <end position="196"/>
    </location>
</feature>
<gene>
    <name evidence="2" type="ORF">DPQ33_01910</name>
</gene>
<dbReference type="PANTHER" id="PTHR36573">
    <property type="entry name" value="INTERMEMBRANE PHOSPHOLIPID TRANSPORT SYSTEM BINDING PROTEIN MLAC"/>
    <property type="match status" value="1"/>
</dbReference>
<accession>A0A7M3MKX0</accession>
<dbReference type="InterPro" id="IPR008869">
    <property type="entry name" value="MlaC/ttg2D"/>
</dbReference>
<dbReference type="Pfam" id="PF05494">
    <property type="entry name" value="MlaC"/>
    <property type="match status" value="1"/>
</dbReference>
<name>A0A7M3MKX0_9BACT</name>
<dbReference type="Proteomes" id="UP000448292">
    <property type="component" value="Unassembled WGS sequence"/>
</dbReference>
<dbReference type="RefSeq" id="WP_144301468.1">
    <property type="nucleotide sequence ID" value="NZ_QMIE01000001.1"/>
</dbReference>
<feature type="signal peptide" evidence="1">
    <location>
        <begin position="1"/>
        <end position="22"/>
    </location>
</feature>
<dbReference type="Gene3D" id="3.10.450.710">
    <property type="entry name" value="Tgt2/MlaC"/>
    <property type="match status" value="1"/>
</dbReference>
<comment type="caution">
    <text evidence="2">The sequence shown here is derived from an EMBL/GenBank/DDBJ whole genome shotgun (WGS) entry which is preliminary data.</text>
</comment>
<dbReference type="InterPro" id="IPR042245">
    <property type="entry name" value="Tgt2/MlaC_sf"/>
</dbReference>
<evidence type="ECO:0008006" key="4">
    <source>
        <dbReference type="Google" id="ProtNLM"/>
    </source>
</evidence>
<evidence type="ECO:0000313" key="3">
    <source>
        <dbReference type="Proteomes" id="UP000448292"/>
    </source>
</evidence>
<dbReference type="PANTHER" id="PTHR36573:SF1">
    <property type="entry name" value="INTERMEMBRANE PHOSPHOLIPID TRANSPORT SYSTEM BINDING PROTEIN MLAC"/>
    <property type="match status" value="1"/>
</dbReference>
<dbReference type="OrthoDB" id="9798905at2"/>
<protein>
    <recommendedName>
        <fullName evidence="4">ABC transporter substrate-binding protein</fullName>
    </recommendedName>
</protein>
<reference evidence="2 3" key="1">
    <citation type="submission" date="2018-06" db="EMBL/GenBank/DDBJ databases">
        <title>Complete genome of Desulfovibrio indonesiensis P37SLT.</title>
        <authorList>
            <person name="Crispim J.S."/>
            <person name="Vidigal P.M.P."/>
            <person name="Silva L.C.F."/>
            <person name="Laguardia C.N."/>
            <person name="Araujo L.C."/>
            <person name="Dias R.S."/>
            <person name="Sousa M.P."/>
            <person name="Paula S.O."/>
            <person name="Silva C."/>
        </authorList>
    </citation>
    <scope>NUCLEOTIDE SEQUENCE [LARGE SCALE GENOMIC DNA]</scope>
    <source>
        <strain evidence="2 3">P37SLT</strain>
    </source>
</reference>
<dbReference type="EMBL" id="QMIE01000001">
    <property type="protein sequence ID" value="TVM20006.1"/>
    <property type="molecule type" value="Genomic_DNA"/>
</dbReference>
<organism evidence="2 3">
    <name type="scientific">Oceanidesulfovibrio indonesiensis</name>
    <dbReference type="NCBI Taxonomy" id="54767"/>
    <lineage>
        <taxon>Bacteria</taxon>
        <taxon>Pseudomonadati</taxon>
        <taxon>Thermodesulfobacteriota</taxon>
        <taxon>Desulfovibrionia</taxon>
        <taxon>Desulfovibrionales</taxon>
        <taxon>Desulfovibrionaceae</taxon>
        <taxon>Oceanidesulfovibrio</taxon>
    </lineage>
</organism>
<proteinExistence type="predicted"/>
<evidence type="ECO:0000313" key="2">
    <source>
        <dbReference type="EMBL" id="TVM20006.1"/>
    </source>
</evidence>
<keyword evidence="3" id="KW-1185">Reference proteome</keyword>
<dbReference type="PIRSF" id="PIRSF004649">
    <property type="entry name" value="MlaC"/>
    <property type="match status" value="1"/>
</dbReference>
<sequence>MKKTCIIAALLACLCLPGLAQADATQDAESALRNAINNILSLLEQPTLDEEQLRSEIHAIFDFKALTARALGVHWRQFSAQQREEAADAMSQLLEATYRDALEKYSNQRVEYLSTSSMRANQVEIRTEVVSSAQRLPINYRMEDTSDQWRIYDVIIEGVSLVQNYRSQFQELMINKTPDELISVLKERAAKQRSKS</sequence>